<protein>
    <submittedName>
        <fullName evidence="1">Uncharacterized protein</fullName>
    </submittedName>
</protein>
<gene>
    <name evidence="1" type="ORF">CF651_21625</name>
</gene>
<dbReference type="OrthoDB" id="2365803at2"/>
<accession>A0A229ULT6</accession>
<dbReference type="Proteomes" id="UP000215509">
    <property type="component" value="Unassembled WGS sequence"/>
</dbReference>
<sequence length="79" mass="9240">MALSKAKKHRLKSEREGRINPELQRLGWNGLVPIERKTPTRAEQLQKLERKHKHKWNRTLHNGSDGSICVCWAYQVLLA</sequence>
<evidence type="ECO:0000313" key="1">
    <source>
        <dbReference type="EMBL" id="OXM84380.1"/>
    </source>
</evidence>
<keyword evidence="2" id="KW-1185">Reference proteome</keyword>
<dbReference type="EMBL" id="NMQW01000033">
    <property type="protein sequence ID" value="OXM84380.1"/>
    <property type="molecule type" value="Genomic_DNA"/>
</dbReference>
<proteinExistence type="predicted"/>
<reference evidence="1 2" key="1">
    <citation type="submission" date="2017-07" db="EMBL/GenBank/DDBJ databases">
        <title>Genome sequencing and assembly of Paenibacillus rigui.</title>
        <authorList>
            <person name="Mayilraj S."/>
        </authorList>
    </citation>
    <scope>NUCLEOTIDE SEQUENCE [LARGE SCALE GENOMIC DNA]</scope>
    <source>
        <strain evidence="1 2">JCM 16352</strain>
    </source>
</reference>
<evidence type="ECO:0000313" key="2">
    <source>
        <dbReference type="Proteomes" id="UP000215509"/>
    </source>
</evidence>
<name>A0A229ULT6_9BACL</name>
<organism evidence="1 2">
    <name type="scientific">Paenibacillus rigui</name>
    <dbReference type="NCBI Taxonomy" id="554312"/>
    <lineage>
        <taxon>Bacteria</taxon>
        <taxon>Bacillati</taxon>
        <taxon>Bacillota</taxon>
        <taxon>Bacilli</taxon>
        <taxon>Bacillales</taxon>
        <taxon>Paenibacillaceae</taxon>
        <taxon>Paenibacillus</taxon>
    </lineage>
</organism>
<dbReference type="RefSeq" id="WP_094016951.1">
    <property type="nucleotide sequence ID" value="NZ_NMQW01000033.1"/>
</dbReference>
<dbReference type="AlphaFoldDB" id="A0A229ULT6"/>
<comment type="caution">
    <text evidence="1">The sequence shown here is derived from an EMBL/GenBank/DDBJ whole genome shotgun (WGS) entry which is preliminary data.</text>
</comment>